<name>A0A915ITW3_ROMCU</name>
<dbReference type="Gene3D" id="3.80.10.10">
    <property type="entry name" value="Ribonuclease Inhibitor"/>
    <property type="match status" value="2"/>
</dbReference>
<dbReference type="PANTHER" id="PTHR24364:SF18">
    <property type="entry name" value="LP06937P"/>
    <property type="match status" value="1"/>
</dbReference>
<proteinExistence type="predicted"/>
<keyword evidence="4" id="KW-0812">Transmembrane</keyword>
<keyword evidence="3" id="KW-0677">Repeat</keyword>
<feature type="transmembrane region" description="Helical" evidence="4">
    <location>
        <begin position="330"/>
        <end position="355"/>
    </location>
</feature>
<dbReference type="WBParaSite" id="nRc.2.0.1.t16819-RA">
    <property type="protein sequence ID" value="nRc.2.0.1.t16819-RA"/>
    <property type="gene ID" value="nRc.2.0.1.g16819"/>
</dbReference>
<dbReference type="Proteomes" id="UP000887565">
    <property type="component" value="Unplaced"/>
</dbReference>
<evidence type="ECO:0000256" key="1">
    <source>
        <dbReference type="ARBA" id="ARBA00022614"/>
    </source>
</evidence>
<dbReference type="AlphaFoldDB" id="A0A915ITW3"/>
<dbReference type="PROSITE" id="PS51450">
    <property type="entry name" value="LRR"/>
    <property type="match status" value="1"/>
</dbReference>
<dbReference type="SMART" id="SM00369">
    <property type="entry name" value="LRR_TYP"/>
    <property type="match status" value="5"/>
</dbReference>
<dbReference type="Pfam" id="PF13855">
    <property type="entry name" value="LRR_8"/>
    <property type="match status" value="2"/>
</dbReference>
<dbReference type="SUPFAM" id="SSF52058">
    <property type="entry name" value="L domain-like"/>
    <property type="match status" value="1"/>
</dbReference>
<keyword evidence="2" id="KW-0732">Signal</keyword>
<keyword evidence="5" id="KW-1185">Reference proteome</keyword>
<sequence length="399" mass="46418">MINLWFHFDTTTADSGSLSKRHDNADFASCLNYLSSVCRCSPEIINCTNARYTHTDIFLSITDLNWPRLDTLILTGNNFPNMDSFLFGVGTRHRRLKVLNLSENRIRRIDLQTFDNLTNLEHLILSRNQIFIDGADERAYQFLRRLSTLRILELDDAFDKTATAYDLARTIKFLLSNLNRLNRLEYLHLKNNRLTFLQPATFCNVPSVQYLYLQDNRLESFGGSLINEKCTPSLTELYLNNNSLSRFSRFDLDKFDSDIHWNKFSFANNPFECYCELNPFIKWFKKNSHRIVDKTMTRCQKAYPDRFVNSTLMKIPENALKCDSERSTDYMHGIYVICGLAIVGMSVMLFCIFYANKRSLIRGFCCCWTKKGGAVNNFRVTSNGYQILDKEPEVKAEMV</sequence>
<dbReference type="InterPro" id="IPR032675">
    <property type="entry name" value="LRR_dom_sf"/>
</dbReference>
<dbReference type="OMA" id="EMASHTF"/>
<evidence type="ECO:0000256" key="3">
    <source>
        <dbReference type="ARBA" id="ARBA00022737"/>
    </source>
</evidence>
<evidence type="ECO:0000256" key="4">
    <source>
        <dbReference type="SAM" id="Phobius"/>
    </source>
</evidence>
<dbReference type="GO" id="GO:0016020">
    <property type="term" value="C:membrane"/>
    <property type="evidence" value="ECO:0007669"/>
    <property type="project" value="TreeGrafter"/>
</dbReference>
<evidence type="ECO:0000313" key="5">
    <source>
        <dbReference type="Proteomes" id="UP000887565"/>
    </source>
</evidence>
<organism evidence="5 6">
    <name type="scientific">Romanomermis culicivorax</name>
    <name type="common">Nematode worm</name>
    <dbReference type="NCBI Taxonomy" id="13658"/>
    <lineage>
        <taxon>Eukaryota</taxon>
        <taxon>Metazoa</taxon>
        <taxon>Ecdysozoa</taxon>
        <taxon>Nematoda</taxon>
        <taxon>Enoplea</taxon>
        <taxon>Dorylaimia</taxon>
        <taxon>Mermithida</taxon>
        <taxon>Mermithoidea</taxon>
        <taxon>Mermithidae</taxon>
        <taxon>Romanomermis</taxon>
    </lineage>
</organism>
<dbReference type="InterPro" id="IPR052286">
    <property type="entry name" value="Wnt_signaling_inhibitor"/>
</dbReference>
<reference evidence="6" key="1">
    <citation type="submission" date="2022-11" db="UniProtKB">
        <authorList>
            <consortium name="WormBaseParasite"/>
        </authorList>
    </citation>
    <scope>IDENTIFICATION</scope>
</reference>
<dbReference type="PANTHER" id="PTHR24364">
    <property type="entry name" value="LP06937P"/>
    <property type="match status" value="1"/>
</dbReference>
<dbReference type="InterPro" id="IPR003591">
    <property type="entry name" value="Leu-rich_rpt_typical-subtyp"/>
</dbReference>
<protein>
    <submittedName>
        <fullName evidence="6">Uncharacterized protein</fullName>
    </submittedName>
</protein>
<evidence type="ECO:0000256" key="2">
    <source>
        <dbReference type="ARBA" id="ARBA00022729"/>
    </source>
</evidence>
<accession>A0A915ITW3</accession>
<keyword evidence="4" id="KW-0472">Membrane</keyword>
<dbReference type="InterPro" id="IPR001611">
    <property type="entry name" value="Leu-rich_rpt"/>
</dbReference>
<keyword evidence="4" id="KW-1133">Transmembrane helix</keyword>
<keyword evidence="1" id="KW-0433">Leucine-rich repeat</keyword>
<evidence type="ECO:0000313" key="6">
    <source>
        <dbReference type="WBParaSite" id="nRc.2.0.1.t16819-RA"/>
    </source>
</evidence>